<evidence type="ECO:0008006" key="3">
    <source>
        <dbReference type="Google" id="ProtNLM"/>
    </source>
</evidence>
<gene>
    <name evidence="1" type="ORF">SARC_06242</name>
</gene>
<name>A0A0L0FXY7_9EUKA</name>
<dbReference type="EMBL" id="KQ242034">
    <property type="protein sequence ID" value="KNC81426.1"/>
    <property type="molecule type" value="Genomic_DNA"/>
</dbReference>
<dbReference type="GeneID" id="25906746"/>
<organism evidence="1 2">
    <name type="scientific">Sphaeroforma arctica JP610</name>
    <dbReference type="NCBI Taxonomy" id="667725"/>
    <lineage>
        <taxon>Eukaryota</taxon>
        <taxon>Ichthyosporea</taxon>
        <taxon>Ichthyophonida</taxon>
        <taxon>Sphaeroforma</taxon>
    </lineage>
</organism>
<proteinExistence type="predicted"/>
<evidence type="ECO:0000313" key="1">
    <source>
        <dbReference type="EMBL" id="KNC81426.1"/>
    </source>
</evidence>
<sequence length="247" mass="27597">MLSPQCHTQQSGRGCGGAWTKVCIHDTGIRGHCNRGQRRLHQGREAGKTKQSTNGIALGRRETLGLPLLFEGWLVQRESRELKVGECTSSDDPNGVRLRYTDYVRHATTVEYEALSVTSSRYTPRPRRRLRPSPPGSLKLVPTGCLVFSPTAVKKSKIRKGFGIYTCKPCKTAWLSAHAFPKFHQQCKTCLINRKPYAMFECSGRDDKDDVKKEIKPRMCGLCEVCSSEGCDECHPAKKITAIIVSQ</sequence>
<accession>A0A0L0FXY7</accession>
<dbReference type="RefSeq" id="XP_014155328.1">
    <property type="nucleotide sequence ID" value="XM_014299853.1"/>
</dbReference>
<reference evidence="1 2" key="1">
    <citation type="submission" date="2011-02" db="EMBL/GenBank/DDBJ databases">
        <title>The Genome Sequence of Sphaeroforma arctica JP610.</title>
        <authorList>
            <consortium name="The Broad Institute Genome Sequencing Platform"/>
            <person name="Russ C."/>
            <person name="Cuomo C."/>
            <person name="Young S.K."/>
            <person name="Zeng Q."/>
            <person name="Gargeya S."/>
            <person name="Alvarado L."/>
            <person name="Berlin A."/>
            <person name="Chapman S.B."/>
            <person name="Chen Z."/>
            <person name="Freedman E."/>
            <person name="Gellesch M."/>
            <person name="Goldberg J."/>
            <person name="Griggs A."/>
            <person name="Gujja S."/>
            <person name="Heilman E."/>
            <person name="Heiman D."/>
            <person name="Howarth C."/>
            <person name="Mehta T."/>
            <person name="Neiman D."/>
            <person name="Pearson M."/>
            <person name="Roberts A."/>
            <person name="Saif S."/>
            <person name="Shea T."/>
            <person name="Shenoy N."/>
            <person name="Sisk P."/>
            <person name="Stolte C."/>
            <person name="Sykes S."/>
            <person name="White J."/>
            <person name="Yandava C."/>
            <person name="Burger G."/>
            <person name="Gray M.W."/>
            <person name="Holland P.W.H."/>
            <person name="King N."/>
            <person name="Lang F.B.F."/>
            <person name="Roger A.J."/>
            <person name="Ruiz-Trillo I."/>
            <person name="Haas B."/>
            <person name="Nusbaum C."/>
            <person name="Birren B."/>
        </authorList>
    </citation>
    <scope>NUCLEOTIDE SEQUENCE [LARGE SCALE GENOMIC DNA]</scope>
    <source>
        <strain evidence="1 2">JP610</strain>
    </source>
</reference>
<evidence type="ECO:0000313" key="2">
    <source>
        <dbReference type="Proteomes" id="UP000054560"/>
    </source>
</evidence>
<keyword evidence="2" id="KW-1185">Reference proteome</keyword>
<dbReference type="AlphaFoldDB" id="A0A0L0FXY7"/>
<dbReference type="Proteomes" id="UP000054560">
    <property type="component" value="Unassembled WGS sequence"/>
</dbReference>
<protein>
    <recommendedName>
        <fullName evidence="3">Zinc-binding domain-containing protein</fullName>
    </recommendedName>
</protein>